<proteinExistence type="inferred from homology"/>
<evidence type="ECO:0000256" key="4">
    <source>
        <dbReference type="ARBA" id="ARBA00022640"/>
    </source>
</evidence>
<keyword evidence="6" id="KW-0793">Thylakoid</keyword>
<comment type="caution">
    <text evidence="8">The sequence shown here is derived from an EMBL/GenBank/DDBJ whole genome shotgun (WGS) entry which is preliminary data.</text>
</comment>
<feature type="compositionally biased region" description="Low complexity" evidence="7">
    <location>
        <begin position="1"/>
        <end position="15"/>
    </location>
</feature>
<evidence type="ECO:0000256" key="1">
    <source>
        <dbReference type="ARBA" id="ARBA00022494"/>
    </source>
</evidence>
<keyword evidence="2 6" id="KW-0150">Chloroplast</keyword>
<dbReference type="Gene3D" id="1.10.3460.10">
    <property type="entry name" value="Chlorophyll a/b binding protein domain"/>
    <property type="match status" value="1"/>
</dbReference>
<keyword evidence="1 6" id="KW-0148">Chlorophyll</keyword>
<dbReference type="EMBL" id="MU069823">
    <property type="protein sequence ID" value="KAF5833217.1"/>
    <property type="molecule type" value="Genomic_DNA"/>
</dbReference>
<reference evidence="8" key="1">
    <citation type="submission" date="2017-08" db="EMBL/GenBank/DDBJ databases">
        <authorList>
            <person name="Polle J.E."/>
            <person name="Barry K."/>
            <person name="Cushman J."/>
            <person name="Schmutz J."/>
            <person name="Tran D."/>
            <person name="Hathwaick L.T."/>
            <person name="Yim W.C."/>
            <person name="Jenkins J."/>
            <person name="Mckie-Krisberg Z.M."/>
            <person name="Prochnik S."/>
            <person name="Lindquist E."/>
            <person name="Dockter R.B."/>
            <person name="Adam C."/>
            <person name="Molina H."/>
            <person name="Bunkerborg J."/>
            <person name="Jin E."/>
            <person name="Buchheim M."/>
            <person name="Magnuson J."/>
        </authorList>
    </citation>
    <scope>NUCLEOTIDE SEQUENCE</scope>
    <source>
        <strain evidence="8">CCAP 19/18</strain>
    </source>
</reference>
<keyword evidence="3 6" id="KW-0602">Photosynthesis</keyword>
<dbReference type="InterPro" id="IPR022796">
    <property type="entry name" value="Chloroa_b-bind"/>
</dbReference>
<accession>A0ABQ7GF36</accession>
<keyword evidence="4 6" id="KW-0934">Plastid</keyword>
<comment type="similarity">
    <text evidence="6">Belongs to the light-harvesting chlorophyll a/b-binding (LHC) protein family.</text>
</comment>
<evidence type="ECO:0000256" key="5">
    <source>
        <dbReference type="ARBA" id="ARBA00022991"/>
    </source>
</evidence>
<dbReference type="PANTHER" id="PTHR21649">
    <property type="entry name" value="CHLOROPHYLL A/B BINDING PROTEIN"/>
    <property type="match status" value="1"/>
</dbReference>
<dbReference type="Proteomes" id="UP000815325">
    <property type="component" value="Unassembled WGS sequence"/>
</dbReference>
<evidence type="ECO:0000256" key="7">
    <source>
        <dbReference type="SAM" id="MobiDB-lite"/>
    </source>
</evidence>
<comment type="function">
    <text evidence="6">The light-harvesting complex (LHC) functions as a light receptor, it captures and delivers excitation energy to photosystems with which it is closely associated.</text>
</comment>
<keyword evidence="6" id="KW-0604">Photosystem II</keyword>
<comment type="subcellular location">
    <subcellularLocation>
        <location evidence="6">Plastid</location>
        <location evidence="6">Chloroplast thylakoid membrane</location>
    </subcellularLocation>
</comment>
<dbReference type="Pfam" id="PF00504">
    <property type="entry name" value="Chloroa_b-bind"/>
    <property type="match status" value="1"/>
</dbReference>
<keyword evidence="9" id="KW-1185">Reference proteome</keyword>
<name>A0ABQ7GF36_DUNSA</name>
<dbReference type="InterPro" id="IPR001344">
    <property type="entry name" value="Chloro_AB-bd_pln"/>
</dbReference>
<protein>
    <recommendedName>
        <fullName evidence="6">Chlorophyll a-b binding protein, chloroplastic</fullName>
    </recommendedName>
</protein>
<evidence type="ECO:0000313" key="9">
    <source>
        <dbReference type="Proteomes" id="UP000815325"/>
    </source>
</evidence>
<feature type="region of interest" description="Disordered" evidence="7">
    <location>
        <begin position="1"/>
        <end position="20"/>
    </location>
</feature>
<sequence>MAVLTSKMSTKLTSSGVRPVKPTTRASRMVMKASNRPLWLPDVIPPPHLNGTLPGDSGFDPLGLGLNEERLKWYVEAEKMNGRWAMMAVTGIMGQELLGVPVKWFEAGAAEYDLPVQAQVPILFLVMGFLETKRFQGFRETGTSGFINSYPFDPVGLNSPKHAVNEVKNGRLAMVAFVGFAVQALVTRTQPIEGLQKHLADPFGKNITYYLTHTPEVIAGTA</sequence>
<gene>
    <name evidence="8" type="ORF">DUNSADRAFT_10532</name>
</gene>
<dbReference type="SUPFAM" id="SSF103511">
    <property type="entry name" value="Chlorophyll a-b binding protein"/>
    <property type="match status" value="1"/>
</dbReference>
<evidence type="ECO:0000256" key="2">
    <source>
        <dbReference type="ARBA" id="ARBA00022528"/>
    </source>
</evidence>
<evidence type="ECO:0000313" key="8">
    <source>
        <dbReference type="EMBL" id="KAF5833217.1"/>
    </source>
</evidence>
<evidence type="ECO:0000256" key="6">
    <source>
        <dbReference type="RuleBase" id="RU363080"/>
    </source>
</evidence>
<keyword evidence="5 6" id="KW-0157">Chromophore</keyword>
<keyword evidence="6" id="KW-0603">Photosystem I</keyword>
<organism evidence="8 9">
    <name type="scientific">Dunaliella salina</name>
    <name type="common">Green alga</name>
    <name type="synonym">Protococcus salinus</name>
    <dbReference type="NCBI Taxonomy" id="3046"/>
    <lineage>
        <taxon>Eukaryota</taxon>
        <taxon>Viridiplantae</taxon>
        <taxon>Chlorophyta</taxon>
        <taxon>core chlorophytes</taxon>
        <taxon>Chlorophyceae</taxon>
        <taxon>CS clade</taxon>
        <taxon>Chlamydomonadales</taxon>
        <taxon>Dunaliellaceae</taxon>
        <taxon>Dunaliella</taxon>
    </lineage>
</organism>
<evidence type="ECO:0000256" key="3">
    <source>
        <dbReference type="ARBA" id="ARBA00022531"/>
    </source>
</evidence>